<reference evidence="2" key="1">
    <citation type="submission" date="2017-09" db="EMBL/GenBank/DDBJ databases">
        <title>Depth-based differentiation of microbial function through sediment-hosted aquifers and enrichment of novel symbionts in the deep terrestrial subsurface.</title>
        <authorList>
            <person name="Probst A.J."/>
            <person name="Ladd B."/>
            <person name="Jarett J.K."/>
            <person name="Geller-Mcgrath D.E."/>
            <person name="Sieber C.M.K."/>
            <person name="Emerson J.B."/>
            <person name="Anantharaman K."/>
            <person name="Thomas B.C."/>
            <person name="Malmstrom R."/>
            <person name="Stieglmeier M."/>
            <person name="Klingl A."/>
            <person name="Woyke T."/>
            <person name="Ryan C.M."/>
            <person name="Banfield J.F."/>
        </authorList>
    </citation>
    <scope>NUCLEOTIDE SEQUENCE [LARGE SCALE GENOMIC DNA]</scope>
</reference>
<name>A0A2H0XA16_UNCKA</name>
<dbReference type="AlphaFoldDB" id="A0A2H0XA16"/>
<gene>
    <name evidence="1" type="ORF">COT51_00930</name>
</gene>
<organism evidence="1 2">
    <name type="scientific">candidate division WWE3 bacterium CG08_land_8_20_14_0_20_41_15</name>
    <dbReference type="NCBI Taxonomy" id="1975086"/>
    <lineage>
        <taxon>Bacteria</taxon>
        <taxon>Katanobacteria</taxon>
    </lineage>
</organism>
<protein>
    <submittedName>
        <fullName evidence="1">Uncharacterized protein</fullName>
    </submittedName>
</protein>
<proteinExistence type="predicted"/>
<sequence length="163" mass="19161">MLRVKRVVPRNSLQAQFLREEADRYAFYDVSRLSVALLPSCALLIYWCRLREWSLSEMLADPRYLWAFLFKPRKAVFISKRDDPTVGVNIARRYDSEPFRTKFPWDLMKMDLGGRVFFGRSELLRALRANDDTDRGKLLDLWNGFTSARLPGWALPLDKVKQV</sequence>
<evidence type="ECO:0000313" key="1">
    <source>
        <dbReference type="EMBL" id="PIS21777.1"/>
    </source>
</evidence>
<evidence type="ECO:0000313" key="2">
    <source>
        <dbReference type="Proteomes" id="UP000231098"/>
    </source>
</evidence>
<dbReference type="Proteomes" id="UP000231098">
    <property type="component" value="Unassembled WGS sequence"/>
</dbReference>
<comment type="caution">
    <text evidence="1">The sequence shown here is derived from an EMBL/GenBank/DDBJ whole genome shotgun (WGS) entry which is preliminary data.</text>
</comment>
<dbReference type="EMBL" id="PEYV01000018">
    <property type="protein sequence ID" value="PIS21777.1"/>
    <property type="molecule type" value="Genomic_DNA"/>
</dbReference>
<accession>A0A2H0XA16</accession>